<gene>
    <name evidence="1" type="ORF">LY90DRAFT_64300</name>
</gene>
<proteinExistence type="predicted"/>
<dbReference type="InterPro" id="IPR015943">
    <property type="entry name" value="WD40/YVTN_repeat-like_dom_sf"/>
</dbReference>
<keyword evidence="2" id="KW-1185">Reference proteome</keyword>
<dbReference type="SUPFAM" id="SSF50978">
    <property type="entry name" value="WD40 repeat-like"/>
    <property type="match status" value="1"/>
</dbReference>
<organism evidence="1 2">
    <name type="scientific">Neocallimastix californiae</name>
    <dbReference type="NCBI Taxonomy" id="1754190"/>
    <lineage>
        <taxon>Eukaryota</taxon>
        <taxon>Fungi</taxon>
        <taxon>Fungi incertae sedis</taxon>
        <taxon>Chytridiomycota</taxon>
        <taxon>Chytridiomycota incertae sedis</taxon>
        <taxon>Neocallimastigomycetes</taxon>
        <taxon>Neocallimastigales</taxon>
        <taxon>Neocallimastigaceae</taxon>
        <taxon>Neocallimastix</taxon>
    </lineage>
</organism>
<sequence length="146" mass="17303">MNIELKIFDEHFNYLSKFKTKKPILCMTKYEEKKMVITGSLGLIQVWYLEQGYGEEQNYSYQIRELVSVSDINEDAWITQLYIEPKSNTLYASYDSDICKIDMKTWKKKETYKNLHDLHISCFVVYRPLEYLITGGKDGKSNEIIK</sequence>
<dbReference type="PANTHER" id="PTHR45532">
    <property type="entry name" value="WD REPEAT-CONTAINING PROTEIN 97"/>
    <property type="match status" value="1"/>
</dbReference>
<protein>
    <recommendedName>
        <fullName evidence="3">WD40 repeat-like protein</fullName>
    </recommendedName>
</protein>
<evidence type="ECO:0000313" key="2">
    <source>
        <dbReference type="Proteomes" id="UP000193920"/>
    </source>
</evidence>
<evidence type="ECO:0000313" key="1">
    <source>
        <dbReference type="EMBL" id="ORY35129.1"/>
    </source>
</evidence>
<dbReference type="EMBL" id="MCOG01000153">
    <property type="protein sequence ID" value="ORY35129.1"/>
    <property type="molecule type" value="Genomic_DNA"/>
</dbReference>
<dbReference type="AlphaFoldDB" id="A0A1Y2BK36"/>
<dbReference type="OrthoDB" id="6262491at2759"/>
<dbReference type="Gene3D" id="2.130.10.10">
    <property type="entry name" value="YVTN repeat-like/Quinoprotein amine dehydrogenase"/>
    <property type="match status" value="1"/>
</dbReference>
<dbReference type="Proteomes" id="UP000193920">
    <property type="component" value="Unassembled WGS sequence"/>
</dbReference>
<dbReference type="InterPro" id="IPR036322">
    <property type="entry name" value="WD40_repeat_dom_sf"/>
</dbReference>
<comment type="caution">
    <text evidence="1">The sequence shown here is derived from an EMBL/GenBank/DDBJ whole genome shotgun (WGS) entry which is preliminary data.</text>
</comment>
<reference evidence="1 2" key="1">
    <citation type="submission" date="2016-08" db="EMBL/GenBank/DDBJ databases">
        <title>A Parts List for Fungal Cellulosomes Revealed by Comparative Genomics.</title>
        <authorList>
            <consortium name="DOE Joint Genome Institute"/>
            <person name="Haitjema C.H."/>
            <person name="Gilmore S.P."/>
            <person name="Henske J.K."/>
            <person name="Solomon K.V."/>
            <person name="De Groot R."/>
            <person name="Kuo A."/>
            <person name="Mondo S.J."/>
            <person name="Salamov A.A."/>
            <person name="Labutti K."/>
            <person name="Zhao Z."/>
            <person name="Chiniquy J."/>
            <person name="Barry K."/>
            <person name="Brewer H.M."/>
            <person name="Purvine S.O."/>
            <person name="Wright A.T."/>
            <person name="Boxma B."/>
            <person name="Van Alen T."/>
            <person name="Hackstein J.H."/>
            <person name="Baker S.E."/>
            <person name="Grigoriev I.V."/>
            <person name="O'Malley M.A."/>
        </authorList>
    </citation>
    <scope>NUCLEOTIDE SEQUENCE [LARGE SCALE GENOMIC DNA]</scope>
    <source>
        <strain evidence="1 2">G1</strain>
    </source>
</reference>
<name>A0A1Y2BK36_9FUNG</name>
<evidence type="ECO:0008006" key="3">
    <source>
        <dbReference type="Google" id="ProtNLM"/>
    </source>
</evidence>
<accession>A0A1Y2BK36</accession>
<dbReference type="PANTHER" id="PTHR45532:SF1">
    <property type="entry name" value="WD REPEAT-CONTAINING PROTEIN 97"/>
    <property type="match status" value="1"/>
</dbReference>